<dbReference type="SMART" id="SM00865">
    <property type="entry name" value="Tubulin_C"/>
    <property type="match status" value="1"/>
</dbReference>
<keyword evidence="4 6" id="KW-0717">Septation</keyword>
<comment type="subcellular location">
    <subcellularLocation>
        <location evidence="4">Cytoplasm</location>
    </subcellularLocation>
    <text evidence="4">Assembles at midcell at the inner surface of the cytoplasmic membrane.</text>
</comment>
<dbReference type="PROSITE" id="PS01135">
    <property type="entry name" value="FTSZ_2"/>
    <property type="match status" value="1"/>
</dbReference>
<evidence type="ECO:0000313" key="10">
    <source>
        <dbReference type="EMBL" id="ROR40933.1"/>
    </source>
</evidence>
<dbReference type="SMART" id="SM00864">
    <property type="entry name" value="Tubulin"/>
    <property type="match status" value="1"/>
</dbReference>
<dbReference type="InterPro" id="IPR018316">
    <property type="entry name" value="Tubulin/FtsZ_2-layer-sand-dom"/>
</dbReference>
<evidence type="ECO:0000313" key="12">
    <source>
        <dbReference type="Proteomes" id="UP000298805"/>
    </source>
</evidence>
<keyword evidence="4 6" id="KW-0132">Cell division</keyword>
<dbReference type="GO" id="GO:0032153">
    <property type="term" value="C:cell division site"/>
    <property type="evidence" value="ECO:0007669"/>
    <property type="project" value="UniProtKB-UniRule"/>
</dbReference>
<dbReference type="InterPro" id="IPR003008">
    <property type="entry name" value="Tubulin_FtsZ_GTPase"/>
</dbReference>
<name>A0AAJ4RDW0_9BACT</name>
<protein>
    <recommendedName>
        <fullName evidence="4 5">Cell division protein FtsZ</fullName>
    </recommendedName>
</protein>
<dbReference type="HAMAP" id="MF_00909">
    <property type="entry name" value="FtsZ"/>
    <property type="match status" value="1"/>
</dbReference>
<dbReference type="RefSeq" id="WP_123351838.1">
    <property type="nucleotide sequence ID" value="NZ_CP027432.2"/>
</dbReference>
<reference evidence="12" key="1">
    <citation type="submission" date="2018-03" db="EMBL/GenBank/DDBJ databases">
        <title>A comparative analysis of the Nautiliaceae.</title>
        <authorList>
            <person name="Grosche A."/>
            <person name="Smedile F."/>
            <person name="Vetriani C."/>
        </authorList>
    </citation>
    <scope>NUCLEOTIDE SEQUENCE [LARGE SCALE GENOMIC DNA]</scope>
    <source>
        <strain evidence="12">TB6</strain>
    </source>
</reference>
<dbReference type="EMBL" id="CP027432">
    <property type="protein sequence ID" value="QCI28347.1"/>
    <property type="molecule type" value="Genomic_DNA"/>
</dbReference>
<feature type="domain" description="Tubulin/FtsZ 2-layer sandwich" evidence="8">
    <location>
        <begin position="211"/>
        <end position="330"/>
    </location>
</feature>
<dbReference type="PRINTS" id="PR00423">
    <property type="entry name" value="CELLDVISFTSZ"/>
</dbReference>
<dbReference type="GO" id="GO:0005737">
    <property type="term" value="C:cytoplasm"/>
    <property type="evidence" value="ECO:0007669"/>
    <property type="project" value="UniProtKB-SubCell"/>
</dbReference>
<proteinExistence type="inferred from homology"/>
<sequence>MEELFVINDTVIGPKIKVIGVGGGGNNMINYMAARGIKDVELIAANTDIQALKTSKAHKKLQLGKSLTKGLGAGMRPDIGAKAAEESYEEIKKELEGADLVFISAGMGGGTGTGAAPIIAKAAKEVGALTVGVVTKPFTFEGPKRRKLAEIGTNELKNETNSIVVIPNDKILTIIDRKVGRREAFSLVDDVLYKAVSGISNMVISYGENDINVDFNDLKTVMSHQGLALMGVGEEQGENAAFNAIKKAIESPLLDNISIDGAMGVLVHFTLHEDYPLVDMEESMNLIYEKADEDADIIFGTTTDNSLAPDEIKVTIVATGFEKEKIANKTEPTEIKSNIEEILLKRKVSGGLELDSDALDIPTWVRKAKD</sequence>
<dbReference type="NCBIfam" id="TIGR00065">
    <property type="entry name" value="ftsZ"/>
    <property type="match status" value="1"/>
</dbReference>
<evidence type="ECO:0000256" key="6">
    <source>
        <dbReference type="RuleBase" id="RU000631"/>
    </source>
</evidence>
<dbReference type="PANTHER" id="PTHR30314:SF3">
    <property type="entry name" value="MITOCHONDRIAL DIVISION PROTEIN FSZA"/>
    <property type="match status" value="1"/>
</dbReference>
<dbReference type="SUPFAM" id="SSF55307">
    <property type="entry name" value="Tubulin C-terminal domain-like"/>
    <property type="match status" value="1"/>
</dbReference>
<dbReference type="CDD" id="cd02201">
    <property type="entry name" value="FtsZ_type1"/>
    <property type="match status" value="1"/>
</dbReference>
<evidence type="ECO:0000256" key="1">
    <source>
        <dbReference type="ARBA" id="ARBA00009690"/>
    </source>
</evidence>
<dbReference type="SUPFAM" id="SSF52490">
    <property type="entry name" value="Tubulin nucleotide-binding domain-like"/>
    <property type="match status" value="1"/>
</dbReference>
<evidence type="ECO:0000259" key="7">
    <source>
        <dbReference type="SMART" id="SM00864"/>
    </source>
</evidence>
<dbReference type="Pfam" id="PF12327">
    <property type="entry name" value="FtsZ_C"/>
    <property type="match status" value="1"/>
</dbReference>
<dbReference type="AlphaFoldDB" id="A0AAJ4RDW0"/>
<dbReference type="Proteomes" id="UP000272781">
    <property type="component" value="Unassembled WGS sequence"/>
</dbReference>
<dbReference type="InterPro" id="IPR020805">
    <property type="entry name" value="Cell_div_FtsZ_CS"/>
</dbReference>
<accession>A0AAJ4RDW0</accession>
<feature type="binding site" evidence="4">
    <location>
        <position position="141"/>
    </location>
    <ligand>
        <name>GTP</name>
        <dbReference type="ChEBI" id="CHEBI:37565"/>
    </ligand>
</feature>
<evidence type="ECO:0000256" key="5">
    <source>
        <dbReference type="NCBIfam" id="TIGR00065"/>
    </source>
</evidence>
<comment type="subunit">
    <text evidence="4">Homodimer. Polymerizes to form a dynamic ring structure in a strictly GTP-dependent manner. Interacts directly with several other division proteins.</text>
</comment>
<evidence type="ECO:0000256" key="3">
    <source>
        <dbReference type="ARBA" id="ARBA00023134"/>
    </source>
</evidence>
<feature type="binding site" evidence="4">
    <location>
        <begin position="110"/>
        <end position="112"/>
    </location>
    <ligand>
        <name>GTP</name>
        <dbReference type="ChEBI" id="CHEBI:37565"/>
    </ligand>
</feature>
<reference evidence="10 11" key="2">
    <citation type="submission" date="2018-11" db="EMBL/GenBank/DDBJ databases">
        <title>Genomic Encyclopedia of Type Strains, Phase IV (KMG-IV): sequencing the most valuable type-strain genomes for metagenomic binning, comparative biology and taxonomic classification.</title>
        <authorList>
            <person name="Goeker M."/>
        </authorList>
    </citation>
    <scope>NUCLEOTIDE SEQUENCE [LARGE SCALE GENOMIC DNA]</scope>
    <source>
        <strain evidence="10 11">DSM 27783</strain>
    </source>
</reference>
<dbReference type="InterPro" id="IPR036525">
    <property type="entry name" value="Tubulin/FtsZ_GTPase_sf"/>
</dbReference>
<comment type="function">
    <text evidence="4 6">Essential cell division protein that forms a contractile ring structure (Z ring) at the future cell division site. The regulation of the ring assembly controls the timing and the location of cell division. One of the functions of the FtsZ ring is to recruit other cell division proteins to the septum to produce a new cell wall between the dividing cells. Binds GTP and shows GTPase activity.</text>
</comment>
<feature type="binding site" evidence="4">
    <location>
        <position position="145"/>
    </location>
    <ligand>
        <name>GTP</name>
        <dbReference type="ChEBI" id="CHEBI:37565"/>
    </ligand>
</feature>
<evidence type="ECO:0000313" key="11">
    <source>
        <dbReference type="Proteomes" id="UP000272781"/>
    </source>
</evidence>
<feature type="binding site" evidence="4">
    <location>
        <begin position="23"/>
        <end position="27"/>
    </location>
    <ligand>
        <name>GTP</name>
        <dbReference type="ChEBI" id="CHEBI:37565"/>
    </ligand>
</feature>
<feature type="domain" description="Tubulin/FtsZ GTPase" evidence="7">
    <location>
        <begin position="15"/>
        <end position="207"/>
    </location>
</feature>
<dbReference type="InterPro" id="IPR000158">
    <property type="entry name" value="Cell_div_FtsZ"/>
</dbReference>
<dbReference type="EMBL" id="RJVK01000001">
    <property type="protein sequence ID" value="ROR40933.1"/>
    <property type="molecule type" value="Genomic_DNA"/>
</dbReference>
<keyword evidence="12" id="KW-1185">Reference proteome</keyword>
<evidence type="ECO:0000313" key="9">
    <source>
        <dbReference type="EMBL" id="QCI28347.1"/>
    </source>
</evidence>
<comment type="similarity">
    <text evidence="1 4 6">Belongs to the FtsZ family.</text>
</comment>
<dbReference type="Pfam" id="PF00091">
    <property type="entry name" value="Tubulin"/>
    <property type="match status" value="1"/>
</dbReference>
<dbReference type="Gene3D" id="3.30.1330.20">
    <property type="entry name" value="Tubulin/FtsZ, C-terminal domain"/>
    <property type="match status" value="1"/>
</dbReference>
<dbReference type="GO" id="GO:0043093">
    <property type="term" value="P:FtsZ-dependent cytokinesis"/>
    <property type="evidence" value="ECO:0007669"/>
    <property type="project" value="UniProtKB-UniRule"/>
</dbReference>
<keyword evidence="4" id="KW-0963">Cytoplasm</keyword>
<dbReference type="GO" id="GO:0000917">
    <property type="term" value="P:division septum assembly"/>
    <property type="evidence" value="ECO:0007669"/>
    <property type="project" value="UniProtKB-KW"/>
</dbReference>
<dbReference type="Proteomes" id="UP000298805">
    <property type="component" value="Chromosome"/>
</dbReference>
<dbReference type="InterPro" id="IPR008280">
    <property type="entry name" value="Tub_FtsZ_C"/>
</dbReference>
<reference evidence="9" key="3">
    <citation type="submission" date="2019-06" db="EMBL/GenBank/DDBJ databases">
        <title>A comparative analysis of the Nautiliaceae.</title>
        <authorList>
            <person name="Grosche A."/>
            <person name="Smedile F."/>
            <person name="Vetriani C."/>
        </authorList>
    </citation>
    <scope>NUCLEOTIDE SEQUENCE</scope>
    <source>
        <strain evidence="9">TB6</strain>
    </source>
</reference>
<dbReference type="InterPro" id="IPR024757">
    <property type="entry name" value="FtsZ_C"/>
</dbReference>
<dbReference type="GO" id="GO:0051258">
    <property type="term" value="P:protein polymerization"/>
    <property type="evidence" value="ECO:0007669"/>
    <property type="project" value="UniProtKB-UniRule"/>
</dbReference>
<evidence type="ECO:0000259" key="8">
    <source>
        <dbReference type="SMART" id="SM00865"/>
    </source>
</evidence>
<organism evidence="10 11">
    <name type="scientific">Caminibacter pacificus</name>
    <dbReference type="NCBI Taxonomy" id="1424653"/>
    <lineage>
        <taxon>Bacteria</taxon>
        <taxon>Pseudomonadati</taxon>
        <taxon>Campylobacterota</taxon>
        <taxon>Epsilonproteobacteria</taxon>
        <taxon>Nautiliales</taxon>
        <taxon>Nautiliaceae</taxon>
        <taxon>Caminibacter</taxon>
    </lineage>
</organism>
<evidence type="ECO:0000256" key="2">
    <source>
        <dbReference type="ARBA" id="ARBA00022741"/>
    </source>
</evidence>
<dbReference type="GO" id="GO:0005525">
    <property type="term" value="F:GTP binding"/>
    <property type="evidence" value="ECO:0007669"/>
    <property type="project" value="UniProtKB-UniRule"/>
</dbReference>
<evidence type="ECO:0000256" key="4">
    <source>
        <dbReference type="HAMAP-Rule" id="MF_00909"/>
    </source>
</evidence>
<keyword evidence="3 4" id="KW-0342">GTP-binding</keyword>
<dbReference type="PANTHER" id="PTHR30314">
    <property type="entry name" value="CELL DIVISION PROTEIN FTSZ-RELATED"/>
    <property type="match status" value="1"/>
</dbReference>
<gene>
    <name evidence="4 9" type="primary">ftsZ</name>
    <name evidence="9" type="ORF">C6V80_05065</name>
    <name evidence="10" type="ORF">EDC58_0414</name>
</gene>
<dbReference type="InterPro" id="IPR037103">
    <property type="entry name" value="Tubulin/FtsZ-like_C"/>
</dbReference>
<feature type="binding site" evidence="4">
    <location>
        <position position="189"/>
    </location>
    <ligand>
        <name>GTP</name>
        <dbReference type="ChEBI" id="CHEBI:37565"/>
    </ligand>
</feature>
<dbReference type="InterPro" id="IPR045061">
    <property type="entry name" value="FtsZ/CetZ"/>
</dbReference>
<dbReference type="Gene3D" id="3.40.50.1440">
    <property type="entry name" value="Tubulin/FtsZ, GTPase domain"/>
    <property type="match status" value="1"/>
</dbReference>
<dbReference type="FunFam" id="3.40.50.1440:FF:000001">
    <property type="entry name" value="Cell division protein FtsZ"/>
    <property type="match status" value="1"/>
</dbReference>
<keyword evidence="2 4" id="KW-0547">Nucleotide-binding</keyword>
<dbReference type="GO" id="GO:0003924">
    <property type="term" value="F:GTPase activity"/>
    <property type="evidence" value="ECO:0007669"/>
    <property type="project" value="UniProtKB-UniRule"/>
</dbReference>
<keyword evidence="4 6" id="KW-0131">Cell cycle</keyword>